<organism evidence="5 6">
    <name type="scientific">Mycolicibacter engbaekii</name>
    <dbReference type="NCBI Taxonomy" id="188915"/>
    <lineage>
        <taxon>Bacteria</taxon>
        <taxon>Bacillati</taxon>
        <taxon>Actinomycetota</taxon>
        <taxon>Actinomycetes</taxon>
        <taxon>Mycobacteriales</taxon>
        <taxon>Mycobacteriaceae</taxon>
        <taxon>Mycolicibacter</taxon>
    </lineage>
</organism>
<comment type="caution">
    <text evidence="5">The sequence shown here is derived from an EMBL/GenBank/DDBJ whole genome shotgun (WGS) entry which is preliminary data.</text>
</comment>
<dbReference type="SUPFAM" id="SSF46785">
    <property type="entry name" value="Winged helix' DNA-binding domain"/>
    <property type="match status" value="2"/>
</dbReference>
<dbReference type="SUPFAM" id="SSF48008">
    <property type="entry name" value="GntR ligand-binding domain-like"/>
    <property type="match status" value="2"/>
</dbReference>
<dbReference type="Pfam" id="PF07729">
    <property type="entry name" value="FCD"/>
    <property type="match status" value="2"/>
</dbReference>
<name>A0A1X1TWT1_9MYCO</name>
<evidence type="ECO:0000313" key="6">
    <source>
        <dbReference type="Proteomes" id="UP000193465"/>
    </source>
</evidence>
<dbReference type="Gene3D" id="1.20.120.530">
    <property type="entry name" value="GntR ligand-binding domain-like"/>
    <property type="match status" value="2"/>
</dbReference>
<dbReference type="SMART" id="SM00345">
    <property type="entry name" value="HTH_GNTR"/>
    <property type="match status" value="2"/>
</dbReference>
<dbReference type="InterPro" id="IPR000524">
    <property type="entry name" value="Tscrpt_reg_HTH_GntR"/>
</dbReference>
<feature type="domain" description="HTH gntR-type" evidence="4">
    <location>
        <begin position="15"/>
        <end position="84"/>
    </location>
</feature>
<dbReference type="Gene3D" id="1.10.10.10">
    <property type="entry name" value="Winged helix-like DNA-binding domain superfamily/Winged helix DNA-binding domain"/>
    <property type="match status" value="2"/>
</dbReference>
<evidence type="ECO:0000259" key="4">
    <source>
        <dbReference type="PROSITE" id="PS50949"/>
    </source>
</evidence>
<dbReference type="InterPro" id="IPR008920">
    <property type="entry name" value="TF_FadR/GntR_C"/>
</dbReference>
<protein>
    <submittedName>
        <fullName evidence="5">GntR family transcriptional regulator</fullName>
    </submittedName>
</protein>
<keyword evidence="3" id="KW-0804">Transcription</keyword>
<gene>
    <name evidence="5" type="ORF">AWC02_07825</name>
</gene>
<dbReference type="Pfam" id="PF00392">
    <property type="entry name" value="GntR"/>
    <property type="match status" value="1"/>
</dbReference>
<dbReference type="STRING" id="188915.AWC02_07825"/>
<sequence length="477" mass="52051">MNPELIAPRVDSRRAKLAGRAAEQIIADVVELGWPVGEVLGSEAELLARYGVSRAVFREAIRLVEHQHVARMRRGTGGGLVIDEPEVDAVIGPAIIHLLRVDATLDEVFATRILLEELAAEIASQRITESDIAAIRHTLEQESAGTFSNYRLLHSQLATLTANPVLELFVEAFGRLTNFYFNDTAALPPDTDRETARAHDGIARAILTNNPGQARDRMRRHLTAEADFIRAQPATRQRLDPAVALAGTLGDKRGEALARQLFAEILKSGATPGAFIGSESTLMSTHHASRAVVREAIRILEYHQIALTRRGPGGGLFVAEPDISALVDIITIYLRRRGVRLRDIMDLRTGLELAVVEQAAAALRAAPERAEALEQSLHHECDKGLGPAFSHGEDFHSTLASLTDNNALRLVHGVTMRLGWHFFAQLADVDPRIGAISQRARIEPAHRGIVDALTAGDAELAVMRMRAHMTATSEPDD</sequence>
<dbReference type="PANTHER" id="PTHR43537:SF51">
    <property type="entry name" value="HTH-TYPE TRANSCRIPTIONAL REGULATOR LGOR-RELATED"/>
    <property type="match status" value="1"/>
</dbReference>
<feature type="domain" description="HTH gntR-type" evidence="4">
    <location>
        <begin position="251"/>
        <end position="321"/>
    </location>
</feature>
<evidence type="ECO:0000313" key="5">
    <source>
        <dbReference type="EMBL" id="ORV49044.1"/>
    </source>
</evidence>
<dbReference type="InterPro" id="IPR036388">
    <property type="entry name" value="WH-like_DNA-bd_sf"/>
</dbReference>
<reference evidence="5 6" key="1">
    <citation type="submission" date="2016-01" db="EMBL/GenBank/DDBJ databases">
        <title>The new phylogeny of the genus Mycobacterium.</title>
        <authorList>
            <person name="Tarcisio F."/>
            <person name="Conor M."/>
            <person name="Antonella G."/>
            <person name="Elisabetta G."/>
            <person name="Giulia F.S."/>
            <person name="Sara T."/>
            <person name="Anna F."/>
            <person name="Clotilde B."/>
            <person name="Roberto B."/>
            <person name="Veronica D.S."/>
            <person name="Fabio R."/>
            <person name="Monica P."/>
            <person name="Olivier J."/>
            <person name="Enrico T."/>
            <person name="Nicola S."/>
        </authorList>
    </citation>
    <scope>NUCLEOTIDE SEQUENCE [LARGE SCALE GENOMIC DNA]</scope>
    <source>
        <strain evidence="5 6">ATCC 27353</strain>
    </source>
</reference>
<dbReference type="SMART" id="SM00895">
    <property type="entry name" value="FCD"/>
    <property type="match status" value="2"/>
</dbReference>
<dbReference type="PANTHER" id="PTHR43537">
    <property type="entry name" value="TRANSCRIPTIONAL REGULATOR, GNTR FAMILY"/>
    <property type="match status" value="1"/>
</dbReference>
<keyword evidence="6" id="KW-1185">Reference proteome</keyword>
<accession>A0A1X1TWT1</accession>
<evidence type="ECO:0000256" key="1">
    <source>
        <dbReference type="ARBA" id="ARBA00023015"/>
    </source>
</evidence>
<keyword evidence="2" id="KW-0238">DNA-binding</keyword>
<dbReference type="PROSITE" id="PS50949">
    <property type="entry name" value="HTH_GNTR"/>
    <property type="match status" value="2"/>
</dbReference>
<dbReference type="GO" id="GO:0003677">
    <property type="term" value="F:DNA binding"/>
    <property type="evidence" value="ECO:0007669"/>
    <property type="project" value="UniProtKB-KW"/>
</dbReference>
<evidence type="ECO:0000256" key="3">
    <source>
        <dbReference type="ARBA" id="ARBA00023163"/>
    </source>
</evidence>
<dbReference type="InterPro" id="IPR011711">
    <property type="entry name" value="GntR_C"/>
</dbReference>
<evidence type="ECO:0000256" key="2">
    <source>
        <dbReference type="ARBA" id="ARBA00023125"/>
    </source>
</evidence>
<dbReference type="Proteomes" id="UP000193465">
    <property type="component" value="Unassembled WGS sequence"/>
</dbReference>
<keyword evidence="1" id="KW-0805">Transcription regulation</keyword>
<proteinExistence type="predicted"/>
<dbReference type="EMBL" id="LQOT01000025">
    <property type="protein sequence ID" value="ORV49044.1"/>
    <property type="molecule type" value="Genomic_DNA"/>
</dbReference>
<dbReference type="GO" id="GO:0003700">
    <property type="term" value="F:DNA-binding transcription factor activity"/>
    <property type="evidence" value="ECO:0007669"/>
    <property type="project" value="InterPro"/>
</dbReference>
<dbReference type="InterPro" id="IPR036390">
    <property type="entry name" value="WH_DNA-bd_sf"/>
</dbReference>
<dbReference type="AlphaFoldDB" id="A0A1X1TWT1"/>